<dbReference type="FunFam" id="3.40.920.10:FF:000003">
    <property type="entry name" value="Pyruvate ferredoxin oxidoreductase, alpha subunit"/>
    <property type="match status" value="1"/>
</dbReference>
<dbReference type="CDD" id="cd07034">
    <property type="entry name" value="TPP_PYR_PFOR_IOR-alpha_like"/>
    <property type="match status" value="1"/>
</dbReference>
<dbReference type="InterPro" id="IPR002869">
    <property type="entry name" value="Pyrv_flavodox_OxRed_cen"/>
</dbReference>
<dbReference type="eggNOG" id="COG1014">
    <property type="taxonomic scope" value="Bacteria"/>
</dbReference>
<dbReference type="FunFam" id="3.40.50.920:FF:000009">
    <property type="entry name" value="2-oxoglutarate ferredoxin oxidoreductase subunit alpha"/>
    <property type="match status" value="1"/>
</dbReference>
<dbReference type="InterPro" id="IPR033412">
    <property type="entry name" value="PFOR_II"/>
</dbReference>
<dbReference type="InterPro" id="IPR022367">
    <property type="entry name" value="2-oxoacid/accept_OxRdtase_asu"/>
</dbReference>
<dbReference type="Gene3D" id="3.40.50.970">
    <property type="match status" value="1"/>
</dbReference>
<dbReference type="OrthoDB" id="9794954at2"/>
<sequence length="571" mass="63587">MDYSIKIGGEAGQGIQTIGETLSRIFARAGYYVFTHQDYESRIRGGHNFYQIRISNNPVTASKSVIDILVALDNESITQHERELKPNGHVLYDSSFLRQKFEKSNFLDIPLSELAVTYGGSKIMANTVAVGAVIGMLGMSPEIMYELIKKTFKKKGDDVISANLKTAEAGYKFAKERCLTCSFVISGLETSKMLITGNEAIGAGAIASGLNFYSAYPMTPSTGIFNFIAENVKDFSIVVEQAEDEIAAINMAIGASFAGVRAMTGTSGGGFALMVEGVSLAAMTETPLVIALAQRPGPATGLPTRTEQADLLYALFAGHGEFPKVIFAPGSPEEAFYLTNKAFDLAEKYQITVIILTDQYLADSQWSYKDFDLTSLKYTDYRIREEFQKLKEYKRHTFTETGISPLGIPGRSSHLVVTDSDEHDEEGHIIEDAETRVKMVEKRLFRKMPLIREEIAPPQLYGIQSPDIVIVCWGSMYGIAKEVVDELSDKFKIAMLHFSEIYPFPEQQNWINVLKNAKLSIGIEQNATSQFARLVRMETGFSIQNHINRYDGRPFTVEELKEKVYVYLTRL</sequence>
<dbReference type="InterPro" id="IPR002880">
    <property type="entry name" value="Pyrv_Fd/Flavodoxin_OxRdtase_N"/>
</dbReference>
<dbReference type="Proteomes" id="UP000000718">
    <property type="component" value="Chromosome"/>
</dbReference>
<dbReference type="SUPFAM" id="SSF52518">
    <property type="entry name" value="Thiamin diphosphate-binding fold (THDP-binding)"/>
    <property type="match status" value="1"/>
</dbReference>
<dbReference type="SUPFAM" id="SSF53323">
    <property type="entry name" value="Pyruvate-ferredoxin oxidoreductase, PFOR, domain III"/>
    <property type="match status" value="1"/>
</dbReference>
<dbReference type="AlphaFoldDB" id="B5YKQ1"/>
<proteinExistence type="predicted"/>
<accession>B5YKQ1</accession>
<evidence type="ECO:0000259" key="2">
    <source>
        <dbReference type="Pfam" id="PF01558"/>
    </source>
</evidence>
<dbReference type="InterPro" id="IPR029061">
    <property type="entry name" value="THDP-binding"/>
</dbReference>
<evidence type="ECO:0000256" key="1">
    <source>
        <dbReference type="ARBA" id="ARBA00023002"/>
    </source>
</evidence>
<reference evidence="5 6" key="2">
    <citation type="journal article" date="2015" name="Genome Announc.">
        <title>Genome Sequence of the Sulfate-Reducing Thermophilic Bacterium Thermodesulfovibrio yellowstonii Strain DSM 11347T (Phylum Nitrospirae).</title>
        <authorList>
            <person name="Bhatnagar S."/>
            <person name="Badger J.H."/>
            <person name="Madupu R."/>
            <person name="Khouri H.M."/>
            <person name="O'Connor E.M."/>
            <person name="Robb F.T."/>
            <person name="Ward N.L."/>
            <person name="Eisen J.A."/>
        </authorList>
    </citation>
    <scope>NUCLEOTIDE SEQUENCE [LARGE SCALE GENOMIC DNA]</scope>
    <source>
        <strain evidence="6">ATCC 51303 / DSM 11347 / YP87</strain>
    </source>
</reference>
<dbReference type="FunFam" id="3.40.50.970:FF:000022">
    <property type="entry name" value="2-oxoglutarate ferredoxin oxidoreductase alpha subunit"/>
    <property type="match status" value="1"/>
</dbReference>
<dbReference type="HOGENOM" id="CLU_017038_1_0_0"/>
<name>B5YKQ1_THEYD</name>
<dbReference type="STRING" id="289376.THEYE_A0984"/>
<dbReference type="InParanoid" id="B5YKQ1"/>
<dbReference type="EnsemblBacteria" id="ACI21005">
    <property type="protein sequence ID" value="ACI21005"/>
    <property type="gene ID" value="THEYE_A0984"/>
</dbReference>
<dbReference type="InterPro" id="IPR009014">
    <property type="entry name" value="Transketo_C/PFOR_II"/>
</dbReference>
<dbReference type="Pfam" id="PF17147">
    <property type="entry name" value="PFOR_II"/>
    <property type="match status" value="1"/>
</dbReference>
<keyword evidence="6" id="KW-1185">Reference proteome</keyword>
<dbReference type="NCBIfam" id="TIGR03710">
    <property type="entry name" value="OAFO_sf"/>
    <property type="match status" value="1"/>
</dbReference>
<dbReference type="GO" id="GO:0016903">
    <property type="term" value="F:oxidoreductase activity, acting on the aldehyde or oxo group of donors"/>
    <property type="evidence" value="ECO:0007669"/>
    <property type="project" value="InterPro"/>
</dbReference>
<dbReference type="eggNOG" id="COG0674">
    <property type="taxonomic scope" value="Bacteria"/>
</dbReference>
<organism evidence="5 6">
    <name type="scientific">Thermodesulfovibrio yellowstonii (strain ATCC 51303 / DSM 11347 / YP87)</name>
    <dbReference type="NCBI Taxonomy" id="289376"/>
    <lineage>
        <taxon>Bacteria</taxon>
        <taxon>Pseudomonadati</taxon>
        <taxon>Nitrospirota</taxon>
        <taxon>Thermodesulfovibrionia</taxon>
        <taxon>Thermodesulfovibrionales</taxon>
        <taxon>Thermodesulfovibrionaceae</taxon>
        <taxon>Thermodesulfovibrio</taxon>
    </lineage>
</organism>
<dbReference type="EMBL" id="CP001147">
    <property type="protein sequence ID" value="ACI21005.1"/>
    <property type="molecule type" value="Genomic_DNA"/>
</dbReference>
<dbReference type="PANTHER" id="PTHR32154:SF20">
    <property type="entry name" value="2-OXOGLUTARATE OXIDOREDUCTASE SUBUNIT KORA"/>
    <property type="match status" value="1"/>
</dbReference>
<dbReference type="GO" id="GO:0006979">
    <property type="term" value="P:response to oxidative stress"/>
    <property type="evidence" value="ECO:0000318"/>
    <property type="project" value="GO_Central"/>
</dbReference>
<feature type="domain" description="Pyruvate:ferredoxin oxidoreductase core" evidence="4">
    <location>
        <begin position="467"/>
        <end position="559"/>
    </location>
</feature>
<dbReference type="InterPro" id="IPR050722">
    <property type="entry name" value="Pyruvate:ferred/Flavod_OxRd"/>
</dbReference>
<evidence type="ECO:0000259" key="3">
    <source>
        <dbReference type="Pfam" id="PF01855"/>
    </source>
</evidence>
<gene>
    <name evidence="5" type="ordered locus">THEYE_A0984</name>
</gene>
<dbReference type="Pfam" id="PF01558">
    <property type="entry name" value="POR"/>
    <property type="match status" value="1"/>
</dbReference>
<feature type="domain" description="Pyruvate flavodoxin/ferredoxin oxidoreductase pyrimidine binding" evidence="3">
    <location>
        <begin position="204"/>
        <end position="442"/>
    </location>
</feature>
<dbReference type="RefSeq" id="WP_012545733.1">
    <property type="nucleotide sequence ID" value="NC_011296.1"/>
</dbReference>
<feature type="domain" description="Pyruvate/ketoisovalerate oxidoreductase catalytic" evidence="2">
    <location>
        <begin position="11"/>
        <end position="171"/>
    </location>
</feature>
<dbReference type="InterPro" id="IPR019752">
    <property type="entry name" value="Pyrv/ketoisovalerate_OxRed_cat"/>
</dbReference>
<evidence type="ECO:0000313" key="5">
    <source>
        <dbReference type="EMBL" id="ACI21005.1"/>
    </source>
</evidence>
<dbReference type="Gene3D" id="3.40.50.920">
    <property type="match status" value="1"/>
</dbReference>
<dbReference type="SUPFAM" id="SSF52922">
    <property type="entry name" value="TK C-terminal domain-like"/>
    <property type="match status" value="1"/>
</dbReference>
<dbReference type="KEGG" id="tye:THEYE_A0984"/>
<dbReference type="Pfam" id="PF01855">
    <property type="entry name" value="POR_N"/>
    <property type="match status" value="1"/>
</dbReference>
<reference evidence="6" key="1">
    <citation type="submission" date="2008-08" db="EMBL/GenBank/DDBJ databases">
        <title>The complete genome sequence of Thermodesulfovibrio yellowstonii strain ATCC 51303 / DSM 11347 / YP87.</title>
        <authorList>
            <person name="Dodson R.J."/>
            <person name="Durkin A.S."/>
            <person name="Wu M."/>
            <person name="Eisen J."/>
            <person name="Sutton G."/>
        </authorList>
    </citation>
    <scope>NUCLEOTIDE SEQUENCE [LARGE SCALE GENOMIC DNA]</scope>
    <source>
        <strain evidence="6">ATCC 51303 / DSM 11347 / YP87</strain>
    </source>
</reference>
<dbReference type="PANTHER" id="PTHR32154">
    <property type="entry name" value="PYRUVATE-FLAVODOXIN OXIDOREDUCTASE-RELATED"/>
    <property type="match status" value="1"/>
</dbReference>
<keyword evidence="1" id="KW-0560">Oxidoreductase</keyword>
<dbReference type="Gene3D" id="3.40.920.10">
    <property type="entry name" value="Pyruvate-ferredoxin oxidoreductase, PFOR, domain III"/>
    <property type="match status" value="1"/>
</dbReference>
<evidence type="ECO:0000259" key="4">
    <source>
        <dbReference type="Pfam" id="PF17147"/>
    </source>
</evidence>
<evidence type="ECO:0000313" key="6">
    <source>
        <dbReference type="Proteomes" id="UP000000718"/>
    </source>
</evidence>
<protein>
    <submittedName>
        <fullName evidence="5">2-oxoglutarate ferredoxin oxidoreductase alpha subunit</fullName>
    </submittedName>
</protein>
<dbReference type="PATRIC" id="fig|289376.4.peg.968"/>